<evidence type="ECO:0000313" key="4">
    <source>
        <dbReference type="Proteomes" id="UP000264215"/>
    </source>
</evidence>
<dbReference type="PATRIC" id="fig|1236046.5.peg.1401"/>
<organism evidence="2 3">
    <name type="scientific">Mesotoga infera</name>
    <dbReference type="NCBI Taxonomy" id="1236046"/>
    <lineage>
        <taxon>Bacteria</taxon>
        <taxon>Thermotogati</taxon>
        <taxon>Thermotogota</taxon>
        <taxon>Thermotogae</taxon>
        <taxon>Kosmotogales</taxon>
        <taxon>Kosmotogaceae</taxon>
        <taxon>Mesotoga</taxon>
    </lineage>
</organism>
<proteinExistence type="predicted"/>
<dbReference type="AlphaFoldDB" id="A0A101I0R5"/>
<reference evidence="2" key="1">
    <citation type="journal article" date="2015" name="MBio">
        <title>Genome-resolved metagenomic analysis reveals roles for candidate phyla and other microbial community members in biogeochemical transformations in oil reservoirs.</title>
        <authorList>
            <person name="Hu P."/>
            <person name="Tom L."/>
            <person name="Singh A."/>
            <person name="Thomas B.C."/>
            <person name="Baker B.J."/>
            <person name="Piceno Y.M."/>
            <person name="Andersen G.L."/>
            <person name="Banfield J.F."/>
        </authorList>
    </citation>
    <scope>NUCLEOTIDE SEQUENCE [LARGE SCALE GENOMIC DNA]</scope>
    <source>
        <strain evidence="2">46_70</strain>
    </source>
</reference>
<gene>
    <name evidence="1" type="ORF">DIT26_02035</name>
    <name evidence="2" type="ORF">XE02_1382</name>
</gene>
<reference evidence="3" key="2">
    <citation type="journal article" date="2015" name="MBio">
        <title>Genome-Resolved Metagenomic Analysis Reveals Roles for Candidate Phyla and Other Microbial Community Members in Biogeochemical Transformations in Oil Reservoirs.</title>
        <authorList>
            <person name="Hu P."/>
            <person name="Tom L."/>
            <person name="Singh A."/>
            <person name="Thomas B.C."/>
            <person name="Baker B.J."/>
            <person name="Piceno Y.M."/>
            <person name="Andersen G.L."/>
            <person name="Banfield J.F."/>
        </authorList>
    </citation>
    <scope>NUCLEOTIDE SEQUENCE [LARGE SCALE GENOMIC DNA]</scope>
</reference>
<dbReference type="Proteomes" id="UP000055014">
    <property type="component" value="Unassembled WGS sequence"/>
</dbReference>
<accession>A0A101I0R5</accession>
<dbReference type="EMBL" id="LGGW01000166">
    <property type="protein sequence ID" value="KUK86344.1"/>
    <property type="molecule type" value="Genomic_DNA"/>
</dbReference>
<evidence type="ECO:0000313" key="1">
    <source>
        <dbReference type="EMBL" id="HCO69359.1"/>
    </source>
</evidence>
<reference evidence="1 4" key="3">
    <citation type="journal article" date="2018" name="Nat. Biotechnol.">
        <title>A standardized bacterial taxonomy based on genome phylogeny substantially revises the tree of life.</title>
        <authorList>
            <person name="Parks D.H."/>
            <person name="Chuvochina M."/>
            <person name="Waite D.W."/>
            <person name="Rinke C."/>
            <person name="Skarshewski A."/>
            <person name="Chaumeil P.A."/>
            <person name="Hugenholtz P."/>
        </authorList>
    </citation>
    <scope>NUCLEOTIDE SEQUENCE [LARGE SCALE GENOMIC DNA]</scope>
    <source>
        <strain evidence="1">UBA9905</strain>
    </source>
</reference>
<protein>
    <submittedName>
        <fullName evidence="2">Uncharacterized protein</fullName>
    </submittedName>
</protein>
<name>A0A101I0R5_9BACT</name>
<dbReference type="EMBL" id="DQBS01000051">
    <property type="protein sequence ID" value="HCO69359.1"/>
    <property type="molecule type" value="Genomic_DNA"/>
</dbReference>
<comment type="caution">
    <text evidence="2">The sequence shown here is derived from an EMBL/GenBank/DDBJ whole genome shotgun (WGS) entry which is preliminary data.</text>
</comment>
<evidence type="ECO:0000313" key="2">
    <source>
        <dbReference type="EMBL" id="KUK86344.1"/>
    </source>
</evidence>
<dbReference type="Proteomes" id="UP000264215">
    <property type="component" value="Unassembled WGS sequence"/>
</dbReference>
<evidence type="ECO:0000313" key="3">
    <source>
        <dbReference type="Proteomes" id="UP000055014"/>
    </source>
</evidence>
<sequence length="88" mass="10224">MVKCLDTDKVLEYLMILDNATTAAKVGFFLQSNIGIINIHSGFLDELKKMIPASPHYMARRSDEESKFAGEWNLVVPKYLWDEDWEER</sequence>